<keyword evidence="2" id="KW-0067">ATP-binding</keyword>
<dbReference type="SMART" id="SM00382">
    <property type="entry name" value="AAA"/>
    <property type="match status" value="1"/>
</dbReference>
<evidence type="ECO:0000256" key="3">
    <source>
        <dbReference type="ARBA" id="ARBA00023015"/>
    </source>
</evidence>
<dbReference type="FunFam" id="3.40.50.300:FF:000006">
    <property type="entry name" value="DNA-binding transcriptional regulator NtrC"/>
    <property type="match status" value="1"/>
</dbReference>
<dbReference type="PROSITE" id="PS00675">
    <property type="entry name" value="SIGMA54_INTERACT_1"/>
    <property type="match status" value="1"/>
</dbReference>
<organism evidence="8 9">
    <name type="scientific">Pseudomonas corrugata</name>
    <dbReference type="NCBI Taxonomy" id="47879"/>
    <lineage>
        <taxon>Bacteria</taxon>
        <taxon>Pseudomonadati</taxon>
        <taxon>Pseudomonadota</taxon>
        <taxon>Gammaproteobacteria</taxon>
        <taxon>Pseudomonadales</taxon>
        <taxon>Pseudomonadaceae</taxon>
        <taxon>Pseudomonas</taxon>
    </lineage>
</organism>
<comment type="caution">
    <text evidence="8">The sequence shown here is derived from an EMBL/GenBank/DDBJ whole genome shotgun (WGS) entry which is preliminary data.</text>
</comment>
<dbReference type="PANTHER" id="PTHR32071">
    <property type="entry name" value="TRANSCRIPTIONAL REGULATORY PROTEIN"/>
    <property type="match status" value="1"/>
</dbReference>
<dbReference type="GeneID" id="55642948"/>
<dbReference type="InterPro" id="IPR002078">
    <property type="entry name" value="Sigma_54_int"/>
</dbReference>
<dbReference type="PRINTS" id="PR01590">
    <property type="entry name" value="HTHFIS"/>
</dbReference>
<keyword evidence="3" id="KW-0805">Transcription regulation</keyword>
<dbReference type="Proteomes" id="UP000270661">
    <property type="component" value="Unassembled WGS sequence"/>
</dbReference>
<evidence type="ECO:0000259" key="7">
    <source>
        <dbReference type="PROSITE" id="PS50045"/>
    </source>
</evidence>
<keyword evidence="9" id="KW-1185">Reference proteome</keyword>
<feature type="domain" description="Sigma-54 factor interaction" evidence="7">
    <location>
        <begin position="319"/>
        <end position="547"/>
    </location>
</feature>
<dbReference type="SUPFAM" id="SSF46689">
    <property type="entry name" value="Homeodomain-like"/>
    <property type="match status" value="1"/>
</dbReference>
<dbReference type="InterPro" id="IPR025943">
    <property type="entry name" value="Sigma_54_int_dom_ATP-bd_2"/>
</dbReference>
<dbReference type="KEGG" id="pcg:AXG94_01175"/>
<dbReference type="EMBL" id="RBOJ01000002">
    <property type="protein sequence ID" value="RMM55987.1"/>
    <property type="molecule type" value="Genomic_DNA"/>
</dbReference>
<keyword evidence="4" id="KW-0238">DNA-binding</keyword>
<dbReference type="SUPFAM" id="SSF55781">
    <property type="entry name" value="GAF domain-like"/>
    <property type="match status" value="1"/>
</dbReference>
<proteinExistence type="predicted"/>
<dbReference type="AlphaFoldDB" id="A0A3M3F2D7"/>
<feature type="region of interest" description="Disordered" evidence="6">
    <location>
        <begin position="292"/>
        <end position="312"/>
    </location>
</feature>
<dbReference type="RefSeq" id="WP_024777756.1">
    <property type="nucleotide sequence ID" value="NZ_CP014262.1"/>
</dbReference>
<evidence type="ECO:0000256" key="5">
    <source>
        <dbReference type="ARBA" id="ARBA00023163"/>
    </source>
</evidence>
<dbReference type="CDD" id="cd00009">
    <property type="entry name" value="AAA"/>
    <property type="match status" value="1"/>
</dbReference>
<dbReference type="GO" id="GO:0005524">
    <property type="term" value="F:ATP binding"/>
    <property type="evidence" value="ECO:0007669"/>
    <property type="project" value="UniProtKB-KW"/>
</dbReference>
<evidence type="ECO:0000256" key="1">
    <source>
        <dbReference type="ARBA" id="ARBA00022741"/>
    </source>
</evidence>
<dbReference type="PANTHER" id="PTHR32071:SF77">
    <property type="entry name" value="TRANSCRIPTIONAL REGULATORY PROTEIN"/>
    <property type="match status" value="1"/>
</dbReference>
<dbReference type="Pfam" id="PF02954">
    <property type="entry name" value="HTH_8"/>
    <property type="match status" value="1"/>
</dbReference>
<protein>
    <recommendedName>
        <fullName evidence="7">Sigma-54 factor interaction domain-containing protein</fullName>
    </recommendedName>
</protein>
<evidence type="ECO:0000313" key="8">
    <source>
        <dbReference type="EMBL" id="RMM55987.1"/>
    </source>
</evidence>
<dbReference type="Pfam" id="PF00158">
    <property type="entry name" value="Sigma54_activat"/>
    <property type="match status" value="1"/>
</dbReference>
<dbReference type="InterPro" id="IPR002197">
    <property type="entry name" value="HTH_Fis"/>
</dbReference>
<gene>
    <name evidence="8" type="ORF">ALQ77_01947</name>
</gene>
<dbReference type="InterPro" id="IPR025944">
    <property type="entry name" value="Sigma_54_int_dom_CS"/>
</dbReference>
<evidence type="ECO:0000256" key="6">
    <source>
        <dbReference type="SAM" id="MobiDB-lite"/>
    </source>
</evidence>
<keyword evidence="1" id="KW-0547">Nucleotide-binding</keyword>
<accession>A0A3M3F2D7</accession>
<dbReference type="STRING" id="47879.AXG94_01175"/>
<dbReference type="PROSITE" id="PS00676">
    <property type="entry name" value="SIGMA54_INTERACT_2"/>
    <property type="match status" value="1"/>
</dbReference>
<reference evidence="8 9" key="1">
    <citation type="submission" date="2018-08" db="EMBL/GenBank/DDBJ databases">
        <title>Recombination of ecologically and evolutionarily significant loci maintains genetic cohesion in the Pseudomonas syringae species complex.</title>
        <authorList>
            <person name="Dillon M."/>
            <person name="Thakur S."/>
            <person name="Almeida R.N.D."/>
            <person name="Weir B.S."/>
            <person name="Guttman D.S."/>
        </authorList>
    </citation>
    <scope>NUCLEOTIDE SEQUENCE [LARGE SCALE GENOMIC DNA]</scope>
    <source>
        <strain evidence="8 9">NCPPB2445</strain>
    </source>
</reference>
<dbReference type="InterPro" id="IPR009057">
    <property type="entry name" value="Homeodomain-like_sf"/>
</dbReference>
<dbReference type="Gene3D" id="1.10.8.60">
    <property type="match status" value="1"/>
</dbReference>
<dbReference type="Pfam" id="PF01590">
    <property type="entry name" value="GAF"/>
    <property type="match status" value="1"/>
</dbReference>
<dbReference type="GO" id="GO:0006355">
    <property type="term" value="P:regulation of DNA-templated transcription"/>
    <property type="evidence" value="ECO:0007669"/>
    <property type="project" value="InterPro"/>
</dbReference>
<name>A0A3M3F2D7_9PSED</name>
<dbReference type="Pfam" id="PF25601">
    <property type="entry name" value="AAA_lid_14"/>
    <property type="match status" value="1"/>
</dbReference>
<dbReference type="InterPro" id="IPR025662">
    <property type="entry name" value="Sigma_54_int_dom_ATP-bd_1"/>
</dbReference>
<evidence type="ECO:0000256" key="4">
    <source>
        <dbReference type="ARBA" id="ARBA00023125"/>
    </source>
</evidence>
<dbReference type="InterPro" id="IPR003593">
    <property type="entry name" value="AAA+_ATPase"/>
</dbReference>
<evidence type="ECO:0000256" key="2">
    <source>
        <dbReference type="ARBA" id="ARBA00022840"/>
    </source>
</evidence>
<dbReference type="InterPro" id="IPR058031">
    <property type="entry name" value="AAA_lid_NorR"/>
</dbReference>
<dbReference type="SUPFAM" id="SSF52540">
    <property type="entry name" value="P-loop containing nucleoside triphosphate hydrolases"/>
    <property type="match status" value="1"/>
</dbReference>
<dbReference type="PROSITE" id="PS50045">
    <property type="entry name" value="SIGMA54_INTERACT_4"/>
    <property type="match status" value="1"/>
</dbReference>
<dbReference type="Gene3D" id="3.30.450.40">
    <property type="match status" value="1"/>
</dbReference>
<dbReference type="OrthoDB" id="9804019at2"/>
<dbReference type="InterPro" id="IPR027417">
    <property type="entry name" value="P-loop_NTPase"/>
</dbReference>
<sequence>MLSAHSRAHVDCVSRVVKNASQLPQLPVPDLILDSWRRSMEQHHLDPGSLQGPRILSEDVLKQCRERSELFLNIASEEVARLHGRVRDADYCVLLTDAQGQTIDYRVETAIRNDCRKAGLYLGTCWSEGEEGTCGVAAVLTAKTPVTVHKRDHFRAAFIGLTCSAAPVFDPQGELLGVLDVSAVRSPDDRRSQHLIRQMVVQSAREIEQAFFMSSAQGYWVLRAHRNAGYVDSQPDYLFAWDDDGCLQALNPAARQYLLQQYGQLPQHISQVFDQQWLHRARDESLYPFSRQGTESSLHGRLSAPRHRAQPHARVAMTPVDIDPRLADSLRLAVRVKDRNLPVLIQGETGSGKEVFARQLHQASQRRERPFVALNCAAIPESLIESELFGYVAGAFTGASSKGMQGLLQQADGGTLFLDEIGDMPLALQTRLLRVLAEGEVAPLGASRRKAVDIQVICATHRDLEALVTVGEFREDLYFRLGGARFQLPPLRERSDRLTLINRILEEESTRCGGAVQLSSAALECLLGYHWPGNIRQLRHVLRYACAVCDSRVIQRAHLPESLHGAQVTALAPEPSASPERQALLDALVRHRWKPTAAARALGISRATLYRRVHQHGIDMPGRSPA</sequence>
<dbReference type="Gene3D" id="3.40.50.300">
    <property type="entry name" value="P-loop containing nucleotide triphosphate hydrolases"/>
    <property type="match status" value="1"/>
</dbReference>
<dbReference type="InterPro" id="IPR029016">
    <property type="entry name" value="GAF-like_dom_sf"/>
</dbReference>
<dbReference type="PROSITE" id="PS00688">
    <property type="entry name" value="SIGMA54_INTERACT_3"/>
    <property type="match status" value="1"/>
</dbReference>
<dbReference type="InterPro" id="IPR003018">
    <property type="entry name" value="GAF"/>
</dbReference>
<dbReference type="Gene3D" id="1.10.10.60">
    <property type="entry name" value="Homeodomain-like"/>
    <property type="match status" value="1"/>
</dbReference>
<evidence type="ECO:0000313" key="9">
    <source>
        <dbReference type="Proteomes" id="UP000270661"/>
    </source>
</evidence>
<dbReference type="GO" id="GO:0043565">
    <property type="term" value="F:sequence-specific DNA binding"/>
    <property type="evidence" value="ECO:0007669"/>
    <property type="project" value="InterPro"/>
</dbReference>
<keyword evidence="5" id="KW-0804">Transcription</keyword>